<dbReference type="InterPro" id="IPR050223">
    <property type="entry name" value="D-isomer_2-hydroxyacid_DH"/>
</dbReference>
<gene>
    <name evidence="7" type="ORF">OLEA9_A118846</name>
</gene>
<feature type="domain" description="D-isomer specific 2-hydroxyacid dehydrogenase NAD-binding" evidence="6">
    <location>
        <begin position="122"/>
        <end position="295"/>
    </location>
</feature>
<keyword evidence="1" id="KW-0521">NADP</keyword>
<dbReference type="AlphaFoldDB" id="A0A8S0TRX8"/>
<evidence type="ECO:0000256" key="2">
    <source>
        <dbReference type="ARBA" id="ARBA00023002"/>
    </source>
</evidence>
<comment type="caution">
    <text evidence="7">The sequence shown here is derived from an EMBL/GenBank/DDBJ whole genome shotgun (WGS) entry which is preliminary data.</text>
</comment>
<dbReference type="InterPro" id="IPR006139">
    <property type="entry name" value="D-isomer_2_OHA_DH_cat_dom"/>
</dbReference>
<dbReference type="InterPro" id="IPR036291">
    <property type="entry name" value="NAD(P)-bd_dom_sf"/>
</dbReference>
<dbReference type="OrthoDB" id="298012at2759"/>
<organism evidence="7 8">
    <name type="scientific">Olea europaea subsp. europaea</name>
    <dbReference type="NCBI Taxonomy" id="158383"/>
    <lineage>
        <taxon>Eukaryota</taxon>
        <taxon>Viridiplantae</taxon>
        <taxon>Streptophyta</taxon>
        <taxon>Embryophyta</taxon>
        <taxon>Tracheophyta</taxon>
        <taxon>Spermatophyta</taxon>
        <taxon>Magnoliopsida</taxon>
        <taxon>eudicotyledons</taxon>
        <taxon>Gunneridae</taxon>
        <taxon>Pentapetalae</taxon>
        <taxon>asterids</taxon>
        <taxon>lamiids</taxon>
        <taxon>Lamiales</taxon>
        <taxon>Oleaceae</taxon>
        <taxon>Oleeae</taxon>
        <taxon>Olea</taxon>
    </lineage>
</organism>
<evidence type="ECO:0000313" key="8">
    <source>
        <dbReference type="Proteomes" id="UP000594638"/>
    </source>
</evidence>
<keyword evidence="8" id="KW-1185">Reference proteome</keyword>
<dbReference type="CDD" id="cd12156">
    <property type="entry name" value="HPPR"/>
    <property type="match status" value="1"/>
</dbReference>
<keyword evidence="3" id="KW-0520">NAD</keyword>
<accession>A0A8S0TRX8</accession>
<keyword evidence="2 4" id="KW-0560">Oxidoreductase</keyword>
<evidence type="ECO:0000313" key="7">
    <source>
        <dbReference type="EMBL" id="CAA3007666.1"/>
    </source>
</evidence>
<protein>
    <submittedName>
        <fullName evidence="7">Glyoxylate hydroxypyruvate reductase HPR3</fullName>
    </submittedName>
</protein>
<comment type="similarity">
    <text evidence="4">Belongs to the D-isomer specific 2-hydroxyacid dehydrogenase family.</text>
</comment>
<name>A0A8S0TRX8_OLEEU</name>
<feature type="domain" description="D-isomer specific 2-hydroxyacid dehydrogenase catalytic" evidence="5">
    <location>
        <begin position="49"/>
        <end position="326"/>
    </location>
</feature>
<evidence type="ECO:0000259" key="6">
    <source>
        <dbReference type="Pfam" id="PF02826"/>
    </source>
</evidence>
<dbReference type="GO" id="GO:0030267">
    <property type="term" value="F:glyoxylate reductase (NADPH) activity"/>
    <property type="evidence" value="ECO:0007669"/>
    <property type="project" value="TreeGrafter"/>
</dbReference>
<sequence length="331" mass="36306">MAEEHKAPYFQHLPEIIALGPPVGFKRYGKEFSSKFRILRPWESTLPLSEFLLAHAQNTKAALCSAMFSLSAAILDCLPSLRFVVTTSAGLNHIDLAECRRRHISVANACTIFSAEVADLAVGLLLDVMRKISAGNRFVKNGLWPKSGDYPLGFTLGGKKIGIVGLGSIGIEVARRLEAFGCIISYNSREKKSFVPYPFYADIRELAAISDVLVLCCALTKQTRHLINREVLLALGKEGLIVNIARGAIIDEKELVQCLQQGLIAGAGLDVFEIEPHVPQVLLTLENVVLSPHCAAFTEESFGDLYELMSDNLEAFFSNKPLLSPVLDYQS</sequence>
<dbReference type="Proteomes" id="UP000594638">
    <property type="component" value="Unassembled WGS sequence"/>
</dbReference>
<dbReference type="PANTHER" id="PTHR10996:SF270">
    <property type="entry name" value="GLYOXYLATE_HYDROXYPYRUVATE REDUCTASE HPR3-LIKE"/>
    <property type="match status" value="1"/>
</dbReference>
<dbReference type="SUPFAM" id="SSF51735">
    <property type="entry name" value="NAD(P)-binding Rossmann-fold domains"/>
    <property type="match status" value="1"/>
</dbReference>
<evidence type="ECO:0000256" key="3">
    <source>
        <dbReference type="ARBA" id="ARBA00023027"/>
    </source>
</evidence>
<dbReference type="Pfam" id="PF00389">
    <property type="entry name" value="2-Hacid_dh"/>
    <property type="match status" value="1"/>
</dbReference>
<dbReference type="Pfam" id="PF02826">
    <property type="entry name" value="2-Hacid_dh_C"/>
    <property type="match status" value="1"/>
</dbReference>
<dbReference type="GO" id="GO:0016618">
    <property type="term" value="F:hydroxypyruvate reductase [NAD(P)H] activity"/>
    <property type="evidence" value="ECO:0007669"/>
    <property type="project" value="TreeGrafter"/>
</dbReference>
<reference evidence="7 8" key="1">
    <citation type="submission" date="2019-12" db="EMBL/GenBank/DDBJ databases">
        <authorList>
            <person name="Alioto T."/>
            <person name="Alioto T."/>
            <person name="Gomez Garrido J."/>
        </authorList>
    </citation>
    <scope>NUCLEOTIDE SEQUENCE [LARGE SCALE GENOMIC DNA]</scope>
</reference>
<dbReference type="InterPro" id="IPR006140">
    <property type="entry name" value="D-isomer_DH_NAD-bd"/>
</dbReference>
<dbReference type="PANTHER" id="PTHR10996">
    <property type="entry name" value="2-HYDROXYACID DEHYDROGENASE-RELATED"/>
    <property type="match status" value="1"/>
</dbReference>
<dbReference type="Gene3D" id="3.40.50.720">
    <property type="entry name" value="NAD(P)-binding Rossmann-like Domain"/>
    <property type="match status" value="2"/>
</dbReference>
<dbReference type="GO" id="GO:0051287">
    <property type="term" value="F:NAD binding"/>
    <property type="evidence" value="ECO:0007669"/>
    <property type="project" value="InterPro"/>
</dbReference>
<dbReference type="FunFam" id="3.40.50.720:FF:000213">
    <property type="entry name" value="Putative 2-hydroxyacid dehydrogenase"/>
    <property type="match status" value="1"/>
</dbReference>
<dbReference type="GO" id="GO:0005829">
    <property type="term" value="C:cytosol"/>
    <property type="evidence" value="ECO:0007669"/>
    <property type="project" value="TreeGrafter"/>
</dbReference>
<dbReference type="EMBL" id="CACTIH010007281">
    <property type="protein sequence ID" value="CAA3007666.1"/>
    <property type="molecule type" value="Genomic_DNA"/>
</dbReference>
<evidence type="ECO:0000256" key="1">
    <source>
        <dbReference type="ARBA" id="ARBA00022857"/>
    </source>
</evidence>
<dbReference type="SUPFAM" id="SSF52283">
    <property type="entry name" value="Formate/glycerate dehydrogenase catalytic domain-like"/>
    <property type="match status" value="1"/>
</dbReference>
<evidence type="ECO:0000259" key="5">
    <source>
        <dbReference type="Pfam" id="PF00389"/>
    </source>
</evidence>
<evidence type="ECO:0000256" key="4">
    <source>
        <dbReference type="RuleBase" id="RU003719"/>
    </source>
</evidence>
<proteinExistence type="inferred from homology"/>
<dbReference type="Gramene" id="OE9A118846T1">
    <property type="protein sequence ID" value="OE9A118846C1"/>
    <property type="gene ID" value="OE9A118846"/>
</dbReference>